<dbReference type="EC" id="2.1.1.319" evidence="1"/>
<evidence type="ECO:0000256" key="5">
    <source>
        <dbReference type="ARBA" id="ARBA00049303"/>
    </source>
</evidence>
<dbReference type="InterPro" id="IPR055135">
    <property type="entry name" value="PRMT_dom"/>
</dbReference>
<dbReference type="GO" id="GO:0042054">
    <property type="term" value="F:histone methyltransferase activity"/>
    <property type="evidence" value="ECO:0007669"/>
    <property type="project" value="TreeGrafter"/>
</dbReference>
<dbReference type="Gene3D" id="2.70.160.11">
    <property type="entry name" value="Hnrnp arginine n-methyltransferase1"/>
    <property type="match status" value="1"/>
</dbReference>
<dbReference type="Pfam" id="PF06325">
    <property type="entry name" value="PrmA"/>
    <property type="match status" value="1"/>
</dbReference>
<keyword evidence="2 6" id="KW-0489">Methyltransferase</keyword>
<dbReference type="InterPro" id="IPR029063">
    <property type="entry name" value="SAM-dependent_MTases_sf"/>
</dbReference>
<dbReference type="FunCoup" id="I7MKV3">
    <property type="interactions" value="355"/>
</dbReference>
<dbReference type="InParanoid" id="I7MKV3"/>
<sequence>MDQKNSENNQMQIEEENSSQKINYYHNHDVNQKLDCLEGYMHNHRSQYCKMCKRTSKDIGNNHNNFNLDTCFDNDNIKEESKGYERNQDYYYDSYSHFNIHEDMLKDKVRTKAYMKSILDNKNLFEGKIVLDIGCGTGILSIFAAKAGAKHVYGVDNANIILHAKAIVKNNNLADKITLIQGKMEEVELPVEKVDIIISEWMGYFLLYESMLDCVLDARDKYLASDGLMFPNKATMFISSFCNDEIYNQRFDFWDKVYGVDMSCMKQWVYKEPLVDQADRGTINGDFVKLIEFDLETVKKTDLDFVAEYTLKIRRDDYVQGVIIWWDVYFNYCKIPIKLSTSPFASETHWKQTMFFIENEDIPVIKGDTLSGKVAVKKCTKNPRDLDIKIQFKLENREIDFDKSFVYKMN</sequence>
<evidence type="ECO:0000259" key="7">
    <source>
        <dbReference type="Pfam" id="PF22528"/>
    </source>
</evidence>
<name>I7MKV3_TETTS</name>
<dbReference type="GeneID" id="7839467"/>
<feature type="domain" description="Protein arginine N-methyltransferase" evidence="7">
    <location>
        <begin position="232"/>
        <end position="395"/>
    </location>
</feature>
<keyword evidence="3 6" id="KW-0808">Transferase</keyword>
<evidence type="ECO:0000313" key="9">
    <source>
        <dbReference type="Proteomes" id="UP000009168"/>
    </source>
</evidence>
<proteinExistence type="predicted"/>
<dbReference type="RefSeq" id="XP_001020621.1">
    <property type="nucleotide sequence ID" value="XM_001020621.1"/>
</dbReference>
<keyword evidence="4 6" id="KW-0949">S-adenosyl-L-methionine</keyword>
<reference evidence="9" key="1">
    <citation type="journal article" date="2006" name="PLoS Biol.">
        <title>Macronuclear genome sequence of the ciliate Tetrahymena thermophila, a model eukaryote.</title>
        <authorList>
            <person name="Eisen J.A."/>
            <person name="Coyne R.S."/>
            <person name="Wu M."/>
            <person name="Wu D."/>
            <person name="Thiagarajan M."/>
            <person name="Wortman J.R."/>
            <person name="Badger J.H."/>
            <person name="Ren Q."/>
            <person name="Amedeo P."/>
            <person name="Jones K.M."/>
            <person name="Tallon L.J."/>
            <person name="Delcher A.L."/>
            <person name="Salzberg S.L."/>
            <person name="Silva J.C."/>
            <person name="Haas B.J."/>
            <person name="Majoros W.H."/>
            <person name="Farzad M."/>
            <person name="Carlton J.M."/>
            <person name="Smith R.K. Jr."/>
            <person name="Garg J."/>
            <person name="Pearlman R.E."/>
            <person name="Karrer K.M."/>
            <person name="Sun L."/>
            <person name="Manning G."/>
            <person name="Elde N.C."/>
            <person name="Turkewitz A.P."/>
            <person name="Asai D.J."/>
            <person name="Wilkes D.E."/>
            <person name="Wang Y."/>
            <person name="Cai H."/>
            <person name="Collins K."/>
            <person name="Stewart B.A."/>
            <person name="Lee S.R."/>
            <person name="Wilamowska K."/>
            <person name="Weinberg Z."/>
            <person name="Ruzzo W.L."/>
            <person name="Wloga D."/>
            <person name="Gaertig J."/>
            <person name="Frankel J."/>
            <person name="Tsao C.-C."/>
            <person name="Gorovsky M.A."/>
            <person name="Keeling P.J."/>
            <person name="Waller R.F."/>
            <person name="Patron N.J."/>
            <person name="Cherry J.M."/>
            <person name="Stover N.A."/>
            <person name="Krieger C.J."/>
            <person name="del Toro C."/>
            <person name="Ryder H.F."/>
            <person name="Williamson S.C."/>
            <person name="Barbeau R.A."/>
            <person name="Hamilton E.P."/>
            <person name="Orias E."/>
        </authorList>
    </citation>
    <scope>NUCLEOTIDE SEQUENCE [LARGE SCALE GENOMIC DNA]</scope>
    <source>
        <strain evidence="9">SB210</strain>
    </source>
</reference>
<dbReference type="CDD" id="cd02440">
    <property type="entry name" value="AdoMet_MTases"/>
    <property type="match status" value="1"/>
</dbReference>
<evidence type="ECO:0000256" key="2">
    <source>
        <dbReference type="ARBA" id="ARBA00022603"/>
    </source>
</evidence>
<dbReference type="AlphaFoldDB" id="I7MKV3"/>
<dbReference type="FunFam" id="3.40.50.150:FF:000003">
    <property type="entry name" value="Blast:Protein arginine N-methyltransferase 1"/>
    <property type="match status" value="1"/>
</dbReference>
<evidence type="ECO:0000313" key="8">
    <source>
        <dbReference type="EMBL" id="EAS00376.1"/>
    </source>
</evidence>
<dbReference type="InterPro" id="IPR025799">
    <property type="entry name" value="Arg_MeTrfase"/>
</dbReference>
<dbReference type="PANTHER" id="PTHR11006:SF53">
    <property type="entry name" value="PROTEIN ARGININE N-METHYLTRANSFERASE 3"/>
    <property type="match status" value="1"/>
</dbReference>
<dbReference type="SUPFAM" id="SSF53335">
    <property type="entry name" value="S-adenosyl-L-methionine-dependent methyltransferases"/>
    <property type="match status" value="1"/>
</dbReference>
<comment type="catalytic activity">
    <reaction evidence="5">
        <text>L-arginyl-[protein] + S-adenosyl-L-methionine = N(omega)-methyl-L-arginyl-[protein] + S-adenosyl-L-homocysteine + H(+)</text>
        <dbReference type="Rhea" id="RHEA:48100"/>
        <dbReference type="Rhea" id="RHEA-COMP:10532"/>
        <dbReference type="Rhea" id="RHEA-COMP:11990"/>
        <dbReference type="ChEBI" id="CHEBI:15378"/>
        <dbReference type="ChEBI" id="CHEBI:29965"/>
        <dbReference type="ChEBI" id="CHEBI:57856"/>
        <dbReference type="ChEBI" id="CHEBI:59789"/>
        <dbReference type="ChEBI" id="CHEBI:65280"/>
    </reaction>
    <physiologicalReaction direction="left-to-right" evidence="5">
        <dbReference type="Rhea" id="RHEA:48101"/>
    </physiologicalReaction>
</comment>
<dbReference type="STRING" id="312017.I7MKV3"/>
<evidence type="ECO:0000256" key="3">
    <source>
        <dbReference type="ARBA" id="ARBA00022679"/>
    </source>
</evidence>
<dbReference type="Pfam" id="PF22528">
    <property type="entry name" value="PRMT_C"/>
    <property type="match status" value="1"/>
</dbReference>
<dbReference type="GO" id="GO:0035242">
    <property type="term" value="F:protein-arginine omega-N asymmetric methyltransferase activity"/>
    <property type="evidence" value="ECO:0007669"/>
    <property type="project" value="UniProtKB-EC"/>
</dbReference>
<dbReference type="Proteomes" id="UP000009168">
    <property type="component" value="Unassembled WGS sequence"/>
</dbReference>
<dbReference type="Gene3D" id="3.40.50.150">
    <property type="entry name" value="Vaccinia Virus protein VP39"/>
    <property type="match status" value="1"/>
</dbReference>
<dbReference type="HOGENOM" id="CLU_017375_1_0_1"/>
<dbReference type="GO" id="GO:0005634">
    <property type="term" value="C:nucleus"/>
    <property type="evidence" value="ECO:0007669"/>
    <property type="project" value="TreeGrafter"/>
</dbReference>
<dbReference type="OrthoDB" id="7848332at2759"/>
<evidence type="ECO:0000256" key="6">
    <source>
        <dbReference type="PROSITE-ProRule" id="PRU01015"/>
    </source>
</evidence>
<dbReference type="PANTHER" id="PTHR11006">
    <property type="entry name" value="PROTEIN ARGININE N-METHYLTRANSFERASE"/>
    <property type="match status" value="1"/>
</dbReference>
<protein>
    <recommendedName>
        <fullName evidence="1">type I protein arginine methyltransferase</fullName>
        <ecNumber evidence="1">2.1.1.319</ecNumber>
    </recommendedName>
</protein>
<dbReference type="KEGG" id="tet:TTHERM_00219490"/>
<dbReference type="GO" id="GO:0032259">
    <property type="term" value="P:methylation"/>
    <property type="evidence" value="ECO:0007669"/>
    <property type="project" value="UniProtKB-KW"/>
</dbReference>
<gene>
    <name evidence="8" type="ORF">TTHERM_00219490</name>
</gene>
<dbReference type="FunFam" id="2.70.160.11:FF:000001">
    <property type="entry name" value="Blast:Protein arginine N-methyltransferase 1"/>
    <property type="match status" value="1"/>
</dbReference>
<organism evidence="8 9">
    <name type="scientific">Tetrahymena thermophila (strain SB210)</name>
    <dbReference type="NCBI Taxonomy" id="312017"/>
    <lineage>
        <taxon>Eukaryota</taxon>
        <taxon>Sar</taxon>
        <taxon>Alveolata</taxon>
        <taxon>Ciliophora</taxon>
        <taxon>Intramacronucleata</taxon>
        <taxon>Oligohymenophorea</taxon>
        <taxon>Hymenostomatida</taxon>
        <taxon>Tetrahymenina</taxon>
        <taxon>Tetrahymenidae</taxon>
        <taxon>Tetrahymena</taxon>
    </lineage>
</organism>
<keyword evidence="9" id="KW-1185">Reference proteome</keyword>
<dbReference type="EMBL" id="GG662621">
    <property type="protein sequence ID" value="EAS00376.1"/>
    <property type="molecule type" value="Genomic_DNA"/>
</dbReference>
<evidence type="ECO:0000256" key="4">
    <source>
        <dbReference type="ARBA" id="ARBA00022691"/>
    </source>
</evidence>
<dbReference type="PROSITE" id="PS51678">
    <property type="entry name" value="SAM_MT_PRMT"/>
    <property type="match status" value="1"/>
</dbReference>
<dbReference type="OMA" id="CTHTKVK"/>
<dbReference type="eggNOG" id="KOG1499">
    <property type="taxonomic scope" value="Eukaryota"/>
</dbReference>
<accession>I7MKV3</accession>
<evidence type="ECO:0000256" key="1">
    <source>
        <dbReference type="ARBA" id="ARBA00011925"/>
    </source>
</evidence>